<evidence type="ECO:0000256" key="8">
    <source>
        <dbReference type="ARBA" id="ARBA00023277"/>
    </source>
</evidence>
<evidence type="ECO:0000256" key="7">
    <source>
        <dbReference type="ARBA" id="ARBA00023270"/>
    </source>
</evidence>
<evidence type="ECO:0000256" key="5">
    <source>
        <dbReference type="ARBA" id="ARBA00013063"/>
    </source>
</evidence>
<dbReference type="GO" id="GO:0008675">
    <property type="term" value="F:2-dehydro-3-deoxy-phosphogluconate aldolase activity"/>
    <property type="evidence" value="ECO:0007669"/>
    <property type="project" value="UniProtKB-EC"/>
</dbReference>
<accession>A0A644W407</accession>
<reference evidence="9" key="1">
    <citation type="submission" date="2019-08" db="EMBL/GenBank/DDBJ databases">
        <authorList>
            <person name="Kucharzyk K."/>
            <person name="Murdoch R.W."/>
            <person name="Higgins S."/>
            <person name="Loffler F."/>
        </authorList>
    </citation>
    <scope>NUCLEOTIDE SEQUENCE</scope>
</reference>
<comment type="pathway">
    <text evidence="2">Carbohydrate acid metabolism; 2-dehydro-3-deoxy-D-gluconate degradation; D-glyceraldehyde 3-phosphate and pyruvate from 2-dehydro-3-deoxy-D-gluconate: step 2/2.</text>
</comment>
<keyword evidence="6" id="KW-0456">Lyase</keyword>
<evidence type="ECO:0000256" key="4">
    <source>
        <dbReference type="ARBA" id="ARBA00011233"/>
    </source>
</evidence>
<dbReference type="SUPFAM" id="SSF51569">
    <property type="entry name" value="Aldolase"/>
    <property type="match status" value="1"/>
</dbReference>
<comment type="catalytic activity">
    <reaction evidence="1">
        <text>2-dehydro-3-deoxy-6-phospho-D-gluconate = D-glyceraldehyde 3-phosphate + pyruvate</text>
        <dbReference type="Rhea" id="RHEA:17089"/>
        <dbReference type="ChEBI" id="CHEBI:15361"/>
        <dbReference type="ChEBI" id="CHEBI:57569"/>
        <dbReference type="ChEBI" id="CHEBI:59776"/>
        <dbReference type="EC" id="4.1.2.14"/>
    </reaction>
</comment>
<gene>
    <name evidence="9" type="ORF">SDC9_44670</name>
</gene>
<dbReference type="PROSITE" id="PS00159">
    <property type="entry name" value="ALDOLASE_KDPG_KHG_1"/>
    <property type="match status" value="1"/>
</dbReference>
<evidence type="ECO:0000313" key="9">
    <source>
        <dbReference type="EMBL" id="MPL98465.1"/>
    </source>
</evidence>
<dbReference type="PANTHER" id="PTHR30246">
    <property type="entry name" value="2-KETO-3-DEOXY-6-PHOSPHOGLUCONATE ALDOLASE"/>
    <property type="match status" value="1"/>
</dbReference>
<comment type="subunit">
    <text evidence="4">Homotrimer.</text>
</comment>
<keyword evidence="7" id="KW-0704">Schiff base</keyword>
<dbReference type="CDD" id="cd00452">
    <property type="entry name" value="KDPG_aldolase"/>
    <property type="match status" value="1"/>
</dbReference>
<name>A0A644W407_9ZZZZ</name>
<sequence length="320" mass="33924">MHEALFENIHKIGLVPVVKIDDAAKAVGLAKAMVKGGLPCAEVTFRTAAAEQAIKNITAAVPEMLVGAGTVTNLDFAKKAVAAGAKFIVSPGFNPTVVDWCLENNVPIVPGVCTPSDIEAGLSRGLSTLKFFPAEVSGGVEMLKNLAGPFPNLMFMPTGGISPANLASYAKQSNVLAVGGSWMVKPELIEAENWDAISALCSEAVVALQGLEFAHLGINNENAAEAEKTIAALEAFGMVKKVGNSSTFLNTTIEVLPKMYYGRLGHLGFKCFDIERTLAYLGRHGFTVNEETITRDAKGKIKVCYIQQELSGFAVHLVKA</sequence>
<dbReference type="EMBL" id="VSSQ01000610">
    <property type="protein sequence ID" value="MPL98465.1"/>
    <property type="molecule type" value="Genomic_DNA"/>
</dbReference>
<evidence type="ECO:0000256" key="3">
    <source>
        <dbReference type="ARBA" id="ARBA00006906"/>
    </source>
</evidence>
<evidence type="ECO:0000256" key="2">
    <source>
        <dbReference type="ARBA" id="ARBA00004736"/>
    </source>
</evidence>
<dbReference type="EC" id="4.1.2.14" evidence="5"/>
<dbReference type="InterPro" id="IPR013785">
    <property type="entry name" value="Aldolase_TIM"/>
</dbReference>
<dbReference type="NCBIfam" id="NF004325">
    <property type="entry name" value="PRK05718.1"/>
    <property type="match status" value="1"/>
</dbReference>
<organism evidence="9">
    <name type="scientific">bioreactor metagenome</name>
    <dbReference type="NCBI Taxonomy" id="1076179"/>
    <lineage>
        <taxon>unclassified sequences</taxon>
        <taxon>metagenomes</taxon>
        <taxon>ecological metagenomes</taxon>
    </lineage>
</organism>
<comment type="similarity">
    <text evidence="3">Belongs to the KHG/KDPG aldolase family.</text>
</comment>
<dbReference type="PANTHER" id="PTHR30246:SF1">
    <property type="entry name" value="2-DEHYDRO-3-DEOXY-6-PHOSPHOGALACTONATE ALDOLASE-RELATED"/>
    <property type="match status" value="1"/>
</dbReference>
<protein>
    <recommendedName>
        <fullName evidence="5">2-dehydro-3-deoxy-phosphogluconate aldolase</fullName>
        <ecNumber evidence="5">4.1.2.14</ecNumber>
    </recommendedName>
</protein>
<dbReference type="Gene3D" id="3.20.20.70">
    <property type="entry name" value="Aldolase class I"/>
    <property type="match status" value="1"/>
</dbReference>
<dbReference type="AlphaFoldDB" id="A0A644W407"/>
<dbReference type="InterPro" id="IPR000887">
    <property type="entry name" value="Aldlse_KDPG_KHG"/>
</dbReference>
<dbReference type="PROSITE" id="PS00160">
    <property type="entry name" value="ALDOLASE_KDPG_KHG_2"/>
    <property type="match status" value="1"/>
</dbReference>
<proteinExistence type="inferred from homology"/>
<dbReference type="NCBIfam" id="TIGR01182">
    <property type="entry name" value="eda"/>
    <property type="match status" value="1"/>
</dbReference>
<keyword evidence="8" id="KW-0119">Carbohydrate metabolism</keyword>
<dbReference type="Pfam" id="PF01081">
    <property type="entry name" value="Aldolase"/>
    <property type="match status" value="1"/>
</dbReference>
<dbReference type="InterPro" id="IPR031337">
    <property type="entry name" value="KDPG/KHG_AS_1"/>
</dbReference>
<evidence type="ECO:0000256" key="1">
    <source>
        <dbReference type="ARBA" id="ARBA00000654"/>
    </source>
</evidence>
<evidence type="ECO:0000256" key="6">
    <source>
        <dbReference type="ARBA" id="ARBA00023239"/>
    </source>
</evidence>
<dbReference type="InterPro" id="IPR031338">
    <property type="entry name" value="KDPG/KHG_AS_2"/>
</dbReference>
<comment type="caution">
    <text evidence="9">The sequence shown here is derived from an EMBL/GenBank/DDBJ whole genome shotgun (WGS) entry which is preliminary data.</text>
</comment>